<dbReference type="SUPFAM" id="SSF56796">
    <property type="entry name" value="Dehydroquinate synthase-like"/>
    <property type="match status" value="1"/>
</dbReference>
<feature type="domain" description="Alcohol dehydrogenase iron-type/glycerol dehydrogenase GldA" evidence="5">
    <location>
        <begin position="14"/>
        <end position="180"/>
    </location>
</feature>
<keyword evidence="4" id="KW-0520">NAD</keyword>
<evidence type="ECO:0000256" key="3">
    <source>
        <dbReference type="ARBA" id="ARBA00023002"/>
    </source>
</evidence>
<dbReference type="Gene3D" id="3.40.50.1970">
    <property type="match status" value="1"/>
</dbReference>
<keyword evidence="3" id="KW-0560">Oxidoreductase</keyword>
<sequence>MHIPDYFEFCCRVKTLAGHHALESIPDALAQLNAKTPLILTDKGVAGAGLIDIVTQAIKDKVTIGSIEDNIPPDSDLKVVNDLAGVYREKNCDAIIAVGGGSVLDTAKGVNIVVSENAHDLIQFCGAGAIKRPLNPLIAIPTTSGTGSEVTLVAVIADHEKNRKMLFTSYFLLPNVAVLDSRMTLTLPPFLTSSTGMDAMTHAVEAYTCLAKNPLSDTHALAAIELLSKNLLKVVKKPDDQEGRLALAKGANLAGIAFSNSMVGMVHTLGHSIGSVCHVPHGTCMSILLPYGLWYNLHKNEAYTAELLYPLAGQEIFAKTPKNQRAEKVIEYIRQLNQDLYDATNGRHPRCFKEVFNRDKDPMVKLENLPLIAKTALGDGSIFYNPEELDYDDCMMVLTAAWEGVPLDRSKIKKG</sequence>
<reference evidence="8" key="1">
    <citation type="submission" date="2012-11" db="EMBL/GenBank/DDBJ databases">
        <authorList>
            <person name="Lucero-Rivera Y.E."/>
            <person name="Tovar-Ramirez D."/>
        </authorList>
    </citation>
    <scope>NUCLEOTIDE SEQUENCE [LARGE SCALE GENOMIC DNA]</scope>
    <source>
        <strain evidence="8">Araruama</strain>
    </source>
</reference>
<evidence type="ECO:0000259" key="5">
    <source>
        <dbReference type="Pfam" id="PF00465"/>
    </source>
</evidence>
<dbReference type="InterPro" id="IPR001670">
    <property type="entry name" value="ADH_Fe/GldA"/>
</dbReference>
<dbReference type="GO" id="GO:0004022">
    <property type="term" value="F:alcohol dehydrogenase (NAD+) activity"/>
    <property type="evidence" value="ECO:0007669"/>
    <property type="project" value="TreeGrafter"/>
</dbReference>
<evidence type="ECO:0000313" key="8">
    <source>
        <dbReference type="Proteomes" id="UP000189670"/>
    </source>
</evidence>
<proteinExistence type="inferred from homology"/>
<comment type="cofactor">
    <cofactor evidence="1">
        <name>Fe cation</name>
        <dbReference type="ChEBI" id="CHEBI:24875"/>
    </cofactor>
</comment>
<dbReference type="InterPro" id="IPR039697">
    <property type="entry name" value="Alcohol_dehydrogenase_Fe"/>
</dbReference>
<dbReference type="FunFam" id="3.40.50.1970:FF:000003">
    <property type="entry name" value="Alcohol dehydrogenase, iron-containing"/>
    <property type="match status" value="1"/>
</dbReference>
<dbReference type="CDD" id="cd14865">
    <property type="entry name" value="Fe-ADH-like"/>
    <property type="match status" value="1"/>
</dbReference>
<dbReference type="EMBL" id="ATBP01000524">
    <property type="protein sequence ID" value="ETR69938.1"/>
    <property type="molecule type" value="Genomic_DNA"/>
</dbReference>
<dbReference type="PANTHER" id="PTHR11496">
    <property type="entry name" value="ALCOHOL DEHYDROGENASE"/>
    <property type="match status" value="1"/>
</dbReference>
<name>A0A1V1P574_9BACT</name>
<dbReference type="GO" id="GO:0046872">
    <property type="term" value="F:metal ion binding"/>
    <property type="evidence" value="ECO:0007669"/>
    <property type="project" value="InterPro"/>
</dbReference>
<comment type="caution">
    <text evidence="7">The sequence shown here is derived from an EMBL/GenBank/DDBJ whole genome shotgun (WGS) entry which is preliminary data.</text>
</comment>
<accession>A0A1V1P574</accession>
<gene>
    <name evidence="7" type="ORF">OMM_03595</name>
</gene>
<dbReference type="Pfam" id="PF25137">
    <property type="entry name" value="ADH_Fe_C"/>
    <property type="match status" value="1"/>
</dbReference>
<evidence type="ECO:0000259" key="6">
    <source>
        <dbReference type="Pfam" id="PF25137"/>
    </source>
</evidence>
<dbReference type="Proteomes" id="UP000189670">
    <property type="component" value="Unassembled WGS sequence"/>
</dbReference>
<dbReference type="PANTHER" id="PTHR11496:SF102">
    <property type="entry name" value="ALCOHOL DEHYDROGENASE 4"/>
    <property type="match status" value="1"/>
</dbReference>
<evidence type="ECO:0000256" key="1">
    <source>
        <dbReference type="ARBA" id="ARBA00001962"/>
    </source>
</evidence>
<feature type="domain" description="Fe-containing alcohol dehydrogenase-like C-terminal" evidence="6">
    <location>
        <begin position="194"/>
        <end position="402"/>
    </location>
</feature>
<dbReference type="InterPro" id="IPR056798">
    <property type="entry name" value="ADH_Fe_C"/>
</dbReference>
<evidence type="ECO:0000256" key="2">
    <source>
        <dbReference type="ARBA" id="ARBA00007358"/>
    </source>
</evidence>
<dbReference type="InterPro" id="IPR018211">
    <property type="entry name" value="ADH_Fe_CS"/>
</dbReference>
<dbReference type="Gene3D" id="1.20.1090.10">
    <property type="entry name" value="Dehydroquinate synthase-like - alpha domain"/>
    <property type="match status" value="1"/>
</dbReference>
<evidence type="ECO:0000256" key="4">
    <source>
        <dbReference type="ARBA" id="ARBA00023027"/>
    </source>
</evidence>
<evidence type="ECO:0000313" key="7">
    <source>
        <dbReference type="EMBL" id="ETR69938.1"/>
    </source>
</evidence>
<dbReference type="AlphaFoldDB" id="A0A1V1P574"/>
<dbReference type="PROSITE" id="PS00060">
    <property type="entry name" value="ADH_IRON_2"/>
    <property type="match status" value="1"/>
</dbReference>
<dbReference type="Pfam" id="PF00465">
    <property type="entry name" value="Fe-ADH"/>
    <property type="match status" value="1"/>
</dbReference>
<organism evidence="7 8">
    <name type="scientific">Candidatus Magnetoglobus multicellularis str. Araruama</name>
    <dbReference type="NCBI Taxonomy" id="890399"/>
    <lineage>
        <taxon>Bacteria</taxon>
        <taxon>Pseudomonadati</taxon>
        <taxon>Thermodesulfobacteriota</taxon>
        <taxon>Desulfobacteria</taxon>
        <taxon>Desulfobacterales</taxon>
        <taxon>Desulfobacteraceae</taxon>
        <taxon>Candidatus Magnetoglobus</taxon>
    </lineage>
</organism>
<comment type="similarity">
    <text evidence="2">Belongs to the iron-containing alcohol dehydrogenase family.</text>
</comment>
<protein>
    <submittedName>
        <fullName evidence="7">Alcohol dehydrogenase</fullName>
    </submittedName>
</protein>